<accession>A0A7R9KLU2</accession>
<evidence type="ECO:0000259" key="9">
    <source>
        <dbReference type="Pfam" id="PF24437"/>
    </source>
</evidence>
<evidence type="ECO:0000256" key="2">
    <source>
        <dbReference type="ARBA" id="ARBA00004496"/>
    </source>
</evidence>
<dbReference type="OrthoDB" id="1921953at2759"/>
<evidence type="ECO:0000256" key="5">
    <source>
        <dbReference type="ARBA" id="ARBA00022490"/>
    </source>
</evidence>
<comment type="subcellular location">
    <subcellularLocation>
        <location evidence="2">Cytoplasm</location>
    </subcellularLocation>
    <subcellularLocation>
        <location evidence="1">Nucleus</location>
    </subcellularLocation>
</comment>
<keyword evidence="6" id="KW-0539">Nucleus</keyword>
<dbReference type="SUPFAM" id="SSF48371">
    <property type="entry name" value="ARM repeat"/>
    <property type="match status" value="1"/>
</dbReference>
<evidence type="ECO:0000313" key="10">
    <source>
        <dbReference type="EMBL" id="CAD7625203.1"/>
    </source>
</evidence>
<proteinExistence type="inferred from homology"/>
<dbReference type="InterPro" id="IPR033060">
    <property type="entry name" value="INTS7"/>
</dbReference>
<gene>
    <name evidence="10" type="ORF">OSB1V03_LOCUS5638</name>
</gene>
<dbReference type="EMBL" id="CAJPIZ010002881">
    <property type="protein sequence ID" value="CAG2105633.1"/>
    <property type="molecule type" value="Genomic_DNA"/>
</dbReference>
<dbReference type="GO" id="GO:0032039">
    <property type="term" value="C:integrator complex"/>
    <property type="evidence" value="ECO:0007669"/>
    <property type="project" value="InterPro"/>
</dbReference>
<dbReference type="InterPro" id="IPR054519">
    <property type="entry name" value="INTS7_C"/>
</dbReference>
<evidence type="ECO:0000256" key="1">
    <source>
        <dbReference type="ARBA" id="ARBA00004123"/>
    </source>
</evidence>
<organism evidence="10">
    <name type="scientific">Medioppia subpectinata</name>
    <dbReference type="NCBI Taxonomy" id="1979941"/>
    <lineage>
        <taxon>Eukaryota</taxon>
        <taxon>Metazoa</taxon>
        <taxon>Ecdysozoa</taxon>
        <taxon>Arthropoda</taxon>
        <taxon>Chelicerata</taxon>
        <taxon>Arachnida</taxon>
        <taxon>Acari</taxon>
        <taxon>Acariformes</taxon>
        <taxon>Sarcoptiformes</taxon>
        <taxon>Oribatida</taxon>
        <taxon>Brachypylina</taxon>
        <taxon>Oppioidea</taxon>
        <taxon>Oppiidae</taxon>
        <taxon>Medioppia</taxon>
    </lineage>
</organism>
<name>A0A7R9KLU2_9ACAR</name>
<dbReference type="PANTHER" id="PTHR13322">
    <property type="entry name" value="C1ORF73 PROTEIN"/>
    <property type="match status" value="1"/>
</dbReference>
<reference evidence="10" key="1">
    <citation type="submission" date="2020-11" db="EMBL/GenBank/DDBJ databases">
        <authorList>
            <person name="Tran Van P."/>
        </authorList>
    </citation>
    <scope>NUCLEOTIDE SEQUENCE</scope>
</reference>
<dbReference type="Pfam" id="PF24437">
    <property type="entry name" value="INTS7_HB"/>
    <property type="match status" value="1"/>
</dbReference>
<feature type="domain" description="Integrator complex subunit 7 helical bundle" evidence="9">
    <location>
        <begin position="464"/>
        <end position="641"/>
    </location>
</feature>
<dbReference type="Proteomes" id="UP000759131">
    <property type="component" value="Unassembled WGS sequence"/>
</dbReference>
<comment type="similarity">
    <text evidence="3">Belongs to the Integrator subunit 7 family.</text>
</comment>
<dbReference type="Pfam" id="PF22965">
    <property type="entry name" value="INTS7_C"/>
    <property type="match status" value="1"/>
</dbReference>
<evidence type="ECO:0000256" key="3">
    <source>
        <dbReference type="ARBA" id="ARBA00008565"/>
    </source>
</evidence>
<dbReference type="InterPro" id="IPR016024">
    <property type="entry name" value="ARM-type_fold"/>
</dbReference>
<evidence type="ECO:0000259" key="7">
    <source>
        <dbReference type="Pfam" id="PF22965"/>
    </source>
</evidence>
<evidence type="ECO:0000256" key="6">
    <source>
        <dbReference type="ARBA" id="ARBA00023242"/>
    </source>
</evidence>
<evidence type="ECO:0000259" key="8">
    <source>
        <dbReference type="Pfam" id="PF24436"/>
    </source>
</evidence>
<evidence type="ECO:0000313" key="11">
    <source>
        <dbReference type="Proteomes" id="UP000759131"/>
    </source>
</evidence>
<keyword evidence="5" id="KW-0963">Cytoplasm</keyword>
<feature type="domain" description="Integrator complex subunit 7 C-terminal" evidence="7">
    <location>
        <begin position="737"/>
        <end position="854"/>
    </location>
</feature>
<dbReference type="AlphaFoldDB" id="A0A7R9KLU2"/>
<dbReference type="PANTHER" id="PTHR13322:SF2">
    <property type="entry name" value="INTEGRATOR COMPLEX SUBUNIT 7"/>
    <property type="match status" value="1"/>
</dbReference>
<dbReference type="GO" id="GO:0005737">
    <property type="term" value="C:cytoplasm"/>
    <property type="evidence" value="ECO:0007669"/>
    <property type="project" value="UniProtKB-SubCell"/>
</dbReference>
<dbReference type="Pfam" id="PF24436">
    <property type="entry name" value="INTS7_N"/>
    <property type="match status" value="1"/>
</dbReference>
<dbReference type="GO" id="GO:0034472">
    <property type="term" value="P:snRNA 3'-end processing"/>
    <property type="evidence" value="ECO:0007669"/>
    <property type="project" value="TreeGrafter"/>
</dbReference>
<protein>
    <recommendedName>
        <fullName evidence="4">Integrator complex subunit 7</fullName>
    </recommendedName>
</protein>
<dbReference type="InterPro" id="IPR056517">
    <property type="entry name" value="INTS7_HB"/>
</dbReference>
<dbReference type="InterPro" id="IPR056516">
    <property type="entry name" value="INTS7_N"/>
</dbReference>
<dbReference type="EMBL" id="OC857456">
    <property type="protein sequence ID" value="CAD7625203.1"/>
    <property type="molecule type" value="Genomic_DNA"/>
</dbReference>
<keyword evidence="11" id="KW-1185">Reference proteome</keyword>
<feature type="domain" description="Integrator complex subunit 7 N-terminal" evidence="8">
    <location>
        <begin position="2"/>
        <end position="463"/>
    </location>
</feature>
<evidence type="ECO:0000256" key="4">
    <source>
        <dbReference type="ARBA" id="ARBA00015336"/>
    </source>
</evidence>
<sequence length="872" mass="98282">MRESEKHLDKIVNIDEFVRRLFAVTFSNDPLARSITLRTLANMARIVRHRKSIHHYIRNSLDSNDEMEVLAAIEASASFAEKSDEFAANIYPKIFSMINGLTTPLEIKTKLLLVLHNIHFDCEVADKVRQNCLQMLNTYPSEQFVCNDLHVLTHIASVSLTQIPDQIHVLLEYFTNDPRNNVKLSVLSDLKCLAANSPHLWQKGSASSLVDSILNLKDKNGSKRDTNLLCKALSVLSELSSSPTLFSDEPQYYSELCLKMINFCIKTVDSEHNIQLISTCICILINISLNLSSKCVIDMDVMQETCCAIQSFLLWGISSNEDNYTEEESNGVKTIFKCILSICRSPKLSSITQMTETLRFVIMNVKMDSLWFGCASRVICAIVSTLSINETFVAEDILELIKTSPKSSDNTNYLNVLTVYFQINLHQSTQINEEVANSLLSSFKGRDLWSCYKMVRQSMRYGQHLMAAMILDRLLAHMEPIESNHFWMKSLANISKAESFLIKNVDELDKNFCTSISLYIEGLTHLKASISANNPMRFQCEFIRLRLKYLQTHHNFRQCCQLIRTSPPPAIAASTALTTRDDLLKCGNIVIAMRRSAKEFRSVAEAYSLLYQSSFNADVNTLAQIQLLQNSCVILAEAIENLFQSNRLNSMVVSKESPFEGNAELAINCSPLEHRPLIHMCSQISTLIHKDLNAIQTNDLIGSKQISLLMEISSQILRAPLSFPRFYFQSTQNTCIKLAVSPQPKSGSDVLLINSNTHFALRIEGVIVNVKNQKVIRNVGKVLICVNGVLISRANNNDRNVEPLKSNDTNVSLQSVVYPLNDYFQVQFLLLLPVIGLYSINIETSIIDENEAQWKTGPNLSIAAKIIEDPVK</sequence>